<protein>
    <recommendedName>
        <fullName evidence="3">Abortive infection protein</fullName>
    </recommendedName>
</protein>
<keyword evidence="2" id="KW-1185">Reference proteome</keyword>
<organism evidence="1 2">
    <name type="scientific">Chthoniobacter flavus Ellin428</name>
    <dbReference type="NCBI Taxonomy" id="497964"/>
    <lineage>
        <taxon>Bacteria</taxon>
        <taxon>Pseudomonadati</taxon>
        <taxon>Verrucomicrobiota</taxon>
        <taxon>Spartobacteria</taxon>
        <taxon>Chthoniobacterales</taxon>
        <taxon>Chthoniobacteraceae</taxon>
        <taxon>Chthoniobacter</taxon>
    </lineage>
</organism>
<dbReference type="Proteomes" id="UP000005824">
    <property type="component" value="Unassembled WGS sequence"/>
</dbReference>
<gene>
    <name evidence="1" type="ORF">CfE428DRAFT_2032</name>
</gene>
<evidence type="ECO:0000313" key="1">
    <source>
        <dbReference type="EMBL" id="EDY20108.1"/>
    </source>
</evidence>
<comment type="caution">
    <text evidence="1">The sequence shown here is derived from an EMBL/GenBank/DDBJ whole genome shotgun (WGS) entry which is preliminary data.</text>
</comment>
<evidence type="ECO:0000313" key="2">
    <source>
        <dbReference type="Proteomes" id="UP000005824"/>
    </source>
</evidence>
<dbReference type="RefSeq" id="WP_006979357.1">
    <property type="nucleotide sequence ID" value="NZ_ABVL01000005.1"/>
</dbReference>
<proteinExistence type="predicted"/>
<name>B4CZE4_9BACT</name>
<dbReference type="AlphaFoldDB" id="B4CZE4"/>
<dbReference type="EMBL" id="ABVL01000005">
    <property type="protein sequence ID" value="EDY20108.1"/>
    <property type="molecule type" value="Genomic_DNA"/>
</dbReference>
<reference evidence="1 2" key="1">
    <citation type="journal article" date="2011" name="J. Bacteriol.">
        <title>Genome sequence of Chthoniobacter flavus Ellin428, an aerobic heterotrophic soil bacterium.</title>
        <authorList>
            <person name="Kant R."/>
            <person name="van Passel M.W."/>
            <person name="Palva A."/>
            <person name="Lucas S."/>
            <person name="Lapidus A."/>
            <person name="Glavina Del Rio T."/>
            <person name="Dalin E."/>
            <person name="Tice H."/>
            <person name="Bruce D."/>
            <person name="Goodwin L."/>
            <person name="Pitluck S."/>
            <person name="Larimer F.W."/>
            <person name="Land M.L."/>
            <person name="Hauser L."/>
            <person name="Sangwan P."/>
            <person name="de Vos W.M."/>
            <person name="Janssen P.H."/>
            <person name="Smidt H."/>
        </authorList>
    </citation>
    <scope>NUCLEOTIDE SEQUENCE [LARGE SCALE GENOMIC DNA]</scope>
    <source>
        <strain evidence="1 2">Ellin428</strain>
    </source>
</reference>
<sequence>MATAYIQFRVYRFRPDHPWQKLPMIALSAATVAVLEEALFRGGILGLVRRSLSPYAALF</sequence>
<dbReference type="STRING" id="497964.CfE428DRAFT_2032"/>
<dbReference type="InParanoid" id="B4CZE4"/>
<accession>B4CZE4</accession>
<evidence type="ECO:0008006" key="3">
    <source>
        <dbReference type="Google" id="ProtNLM"/>
    </source>
</evidence>